<dbReference type="GO" id="GO:0012505">
    <property type="term" value="C:endomembrane system"/>
    <property type="evidence" value="ECO:0007669"/>
    <property type="project" value="UniProtKB-SubCell"/>
</dbReference>
<feature type="disulfide bond" evidence="10">
    <location>
        <begin position="60"/>
        <end position="75"/>
    </location>
</feature>
<dbReference type="PROSITE" id="PS50068">
    <property type="entry name" value="LDLRA_2"/>
    <property type="match status" value="2"/>
</dbReference>
<comment type="subcellular location">
    <subcellularLocation>
        <location evidence="2">Endomembrane system</location>
    </subcellularLocation>
    <subcellularLocation>
        <location evidence="1">Membrane</location>
        <topology evidence="1">Single-pass membrane protein</topology>
    </subcellularLocation>
</comment>
<evidence type="ECO:0000256" key="7">
    <source>
        <dbReference type="ARBA" id="ARBA00023136"/>
    </source>
</evidence>
<feature type="disulfide bond" evidence="10">
    <location>
        <begin position="17"/>
        <end position="32"/>
    </location>
</feature>
<dbReference type="InterPro" id="IPR050685">
    <property type="entry name" value="LDLR"/>
</dbReference>
<dbReference type="GO" id="GO:0005886">
    <property type="term" value="C:plasma membrane"/>
    <property type="evidence" value="ECO:0007669"/>
    <property type="project" value="TreeGrafter"/>
</dbReference>
<dbReference type="PANTHER" id="PTHR24270">
    <property type="entry name" value="LOW-DENSITY LIPOPROTEIN RECEPTOR-RELATED"/>
    <property type="match status" value="1"/>
</dbReference>
<keyword evidence="9" id="KW-0325">Glycoprotein</keyword>
<dbReference type="SUPFAM" id="SSF57424">
    <property type="entry name" value="LDL receptor-like module"/>
    <property type="match status" value="2"/>
</dbReference>
<dbReference type="AlphaFoldDB" id="A0A1B6IHL4"/>
<feature type="non-terminal residue" evidence="11">
    <location>
        <position position="99"/>
    </location>
</feature>
<keyword evidence="4" id="KW-0732">Signal</keyword>
<dbReference type="InterPro" id="IPR023415">
    <property type="entry name" value="LDLR_class-A_CS"/>
</dbReference>
<dbReference type="FunFam" id="4.10.400.10:FF:000034">
    <property type="entry name" value="Low-density lipoprotein receptor-related protein 2"/>
    <property type="match status" value="1"/>
</dbReference>
<dbReference type="GO" id="GO:0016192">
    <property type="term" value="P:vesicle-mediated transport"/>
    <property type="evidence" value="ECO:0007669"/>
    <property type="project" value="UniProtKB-ARBA"/>
</dbReference>
<keyword evidence="7" id="KW-0472">Membrane</keyword>
<dbReference type="PANTHER" id="PTHR24270:SF62">
    <property type="entry name" value="LOW-DENSITY LIPOPROTEIN RECEPTOR-RELATED PROTEIN 2"/>
    <property type="match status" value="1"/>
</dbReference>
<keyword evidence="6" id="KW-1133">Transmembrane helix</keyword>
<comment type="caution">
    <text evidence="10">Lacks conserved residue(s) required for the propagation of feature annotation.</text>
</comment>
<evidence type="ECO:0000256" key="9">
    <source>
        <dbReference type="ARBA" id="ARBA00023180"/>
    </source>
</evidence>
<feature type="non-terminal residue" evidence="11">
    <location>
        <position position="1"/>
    </location>
</feature>
<dbReference type="PRINTS" id="PR00261">
    <property type="entry name" value="LDLRECEPTOR"/>
</dbReference>
<evidence type="ECO:0000313" key="11">
    <source>
        <dbReference type="EMBL" id="JAS86400.1"/>
    </source>
</evidence>
<evidence type="ECO:0000256" key="2">
    <source>
        <dbReference type="ARBA" id="ARBA00004308"/>
    </source>
</evidence>
<accession>A0A1B6IHL4</accession>
<feature type="disulfide bond" evidence="10">
    <location>
        <begin position="5"/>
        <end position="23"/>
    </location>
</feature>
<evidence type="ECO:0000256" key="1">
    <source>
        <dbReference type="ARBA" id="ARBA00004167"/>
    </source>
</evidence>
<dbReference type="FunFam" id="4.10.400.10:FF:000065">
    <property type="entry name" value="Transmembrane protease serine 7"/>
    <property type="match status" value="1"/>
</dbReference>
<name>A0A1B6IHL4_9HEMI</name>
<evidence type="ECO:0000256" key="8">
    <source>
        <dbReference type="ARBA" id="ARBA00023157"/>
    </source>
</evidence>
<proteinExistence type="predicted"/>
<dbReference type="EMBL" id="GECU01021306">
    <property type="protein sequence ID" value="JAS86400.1"/>
    <property type="molecule type" value="Transcribed_RNA"/>
</dbReference>
<dbReference type="CDD" id="cd00112">
    <property type="entry name" value="LDLa"/>
    <property type="match status" value="2"/>
</dbReference>
<reference evidence="11" key="1">
    <citation type="submission" date="2015-11" db="EMBL/GenBank/DDBJ databases">
        <title>De novo transcriptome assembly of four potential Pierce s Disease insect vectors from Arizona vineyards.</title>
        <authorList>
            <person name="Tassone E.E."/>
        </authorList>
    </citation>
    <scope>NUCLEOTIDE SEQUENCE</scope>
</reference>
<dbReference type="InterPro" id="IPR002172">
    <property type="entry name" value="LDrepeatLR_classA_rpt"/>
</dbReference>
<evidence type="ECO:0000256" key="3">
    <source>
        <dbReference type="ARBA" id="ARBA00022692"/>
    </source>
</evidence>
<dbReference type="InterPro" id="IPR036055">
    <property type="entry name" value="LDL_receptor-like_sf"/>
</dbReference>
<evidence type="ECO:0000256" key="4">
    <source>
        <dbReference type="ARBA" id="ARBA00022729"/>
    </source>
</evidence>
<gene>
    <name evidence="11" type="ORF">g.5655</name>
</gene>
<feature type="disulfide bond" evidence="10">
    <location>
        <begin position="48"/>
        <end position="66"/>
    </location>
</feature>
<evidence type="ECO:0000256" key="5">
    <source>
        <dbReference type="ARBA" id="ARBA00022737"/>
    </source>
</evidence>
<dbReference type="PROSITE" id="PS01209">
    <property type="entry name" value="LDLRA_1"/>
    <property type="match status" value="1"/>
</dbReference>
<dbReference type="Gene3D" id="4.10.400.10">
    <property type="entry name" value="Low-density Lipoprotein Receptor"/>
    <property type="match status" value="2"/>
</dbReference>
<feature type="disulfide bond" evidence="10">
    <location>
        <begin position="41"/>
        <end position="53"/>
    </location>
</feature>
<evidence type="ECO:0000256" key="10">
    <source>
        <dbReference type="PROSITE-ProRule" id="PRU00124"/>
    </source>
</evidence>
<dbReference type="Pfam" id="PF00057">
    <property type="entry name" value="Ldl_recept_a"/>
    <property type="match status" value="2"/>
</dbReference>
<keyword evidence="3" id="KW-0812">Transmembrane</keyword>
<organism evidence="11">
    <name type="scientific">Homalodisca liturata</name>
    <dbReference type="NCBI Taxonomy" id="320908"/>
    <lineage>
        <taxon>Eukaryota</taxon>
        <taxon>Metazoa</taxon>
        <taxon>Ecdysozoa</taxon>
        <taxon>Arthropoda</taxon>
        <taxon>Hexapoda</taxon>
        <taxon>Insecta</taxon>
        <taxon>Pterygota</taxon>
        <taxon>Neoptera</taxon>
        <taxon>Paraneoptera</taxon>
        <taxon>Hemiptera</taxon>
        <taxon>Auchenorrhyncha</taxon>
        <taxon>Membracoidea</taxon>
        <taxon>Cicadellidae</taxon>
        <taxon>Cicadellinae</taxon>
        <taxon>Proconiini</taxon>
        <taxon>Homalodisca</taxon>
    </lineage>
</organism>
<keyword evidence="5" id="KW-0677">Repeat</keyword>
<evidence type="ECO:0000256" key="6">
    <source>
        <dbReference type="ARBA" id="ARBA00022989"/>
    </source>
</evidence>
<sequence>GWFRCNSGQCIPQHQMCDMRTDCLDGSDEQDCRDYYFRAICSNGWFRCNSGQCIPQHQMCDMRTDCLDGSDEQECRDYYFRGSEVTQAPPSVDNRVSCP</sequence>
<dbReference type="SMART" id="SM00192">
    <property type="entry name" value="LDLa"/>
    <property type="match status" value="2"/>
</dbReference>
<protein>
    <submittedName>
        <fullName evidence="11">Uncharacterized protein</fullName>
    </submittedName>
</protein>
<keyword evidence="8 10" id="KW-1015">Disulfide bond</keyword>